<feature type="compositionally biased region" description="Low complexity" evidence="1">
    <location>
        <begin position="163"/>
        <end position="173"/>
    </location>
</feature>
<feature type="signal peptide" evidence="2">
    <location>
        <begin position="1"/>
        <end position="27"/>
    </location>
</feature>
<comment type="caution">
    <text evidence="3">The sequence shown here is derived from an EMBL/GenBank/DDBJ whole genome shotgun (WGS) entry which is preliminary data.</text>
</comment>
<dbReference type="Proteomes" id="UP000677016">
    <property type="component" value="Unassembled WGS sequence"/>
</dbReference>
<name>A0A941D4V3_9MICO</name>
<dbReference type="EMBL" id="JAGSNF010000001">
    <property type="protein sequence ID" value="MBR7741925.1"/>
    <property type="molecule type" value="Genomic_DNA"/>
</dbReference>
<feature type="region of interest" description="Disordered" evidence="1">
    <location>
        <begin position="149"/>
        <end position="187"/>
    </location>
</feature>
<organism evidence="3 4">
    <name type="scientific">Phycicoccus avicenniae</name>
    <dbReference type="NCBI Taxonomy" id="2828860"/>
    <lineage>
        <taxon>Bacteria</taxon>
        <taxon>Bacillati</taxon>
        <taxon>Actinomycetota</taxon>
        <taxon>Actinomycetes</taxon>
        <taxon>Micrococcales</taxon>
        <taxon>Intrasporangiaceae</taxon>
        <taxon>Phycicoccus</taxon>
    </lineage>
</organism>
<evidence type="ECO:0008006" key="5">
    <source>
        <dbReference type="Google" id="ProtNLM"/>
    </source>
</evidence>
<evidence type="ECO:0000313" key="3">
    <source>
        <dbReference type="EMBL" id="MBR7741925.1"/>
    </source>
</evidence>
<feature type="chain" id="PRO_5037850790" description="DNA modification methylase" evidence="2">
    <location>
        <begin position="28"/>
        <end position="187"/>
    </location>
</feature>
<proteinExistence type="predicted"/>
<evidence type="ECO:0000256" key="1">
    <source>
        <dbReference type="SAM" id="MobiDB-lite"/>
    </source>
</evidence>
<accession>A0A941D4V3</accession>
<reference evidence="3" key="1">
    <citation type="submission" date="2021-04" db="EMBL/GenBank/DDBJ databases">
        <title>Phycicoccus avicenniae sp. nov., a novel endophytic actinomycetes isolated from branch of Avicennia mariana.</title>
        <authorList>
            <person name="Tuo L."/>
        </authorList>
    </citation>
    <scope>NUCLEOTIDE SEQUENCE</scope>
    <source>
        <strain evidence="3">BSK3Z-2</strain>
    </source>
</reference>
<keyword evidence="2" id="KW-0732">Signal</keyword>
<protein>
    <recommendedName>
        <fullName evidence="5">DNA modification methylase</fullName>
    </recommendedName>
</protein>
<gene>
    <name evidence="3" type="ORF">KC207_01290</name>
</gene>
<evidence type="ECO:0000256" key="2">
    <source>
        <dbReference type="SAM" id="SignalP"/>
    </source>
</evidence>
<dbReference type="RefSeq" id="WP_211601081.1">
    <property type="nucleotide sequence ID" value="NZ_JAGSNF010000001.1"/>
</dbReference>
<keyword evidence="4" id="KW-1185">Reference proteome</keyword>
<evidence type="ECO:0000313" key="4">
    <source>
        <dbReference type="Proteomes" id="UP000677016"/>
    </source>
</evidence>
<dbReference type="AlphaFoldDB" id="A0A941D4V3"/>
<dbReference type="PROSITE" id="PS51257">
    <property type="entry name" value="PROKAR_LIPOPROTEIN"/>
    <property type="match status" value="1"/>
</dbReference>
<sequence length="187" mass="18630">MTNRATTSLRLGTVAGAALLASGCAVFSPVQTDLPYIPADGSDLTMPGLDLRNLVVVGEGEGEPGVLVGQVVNQGPEAVEIQFGLEGATPVTASVPAFTGDALNDGGATIRLDSVPSAPGTIVTLAVVTAEGGQNVVSVPVLPPDLYYAEYEPEPLPTPEPSATPEASATPGADAPPEPSASPSTEG</sequence>